<evidence type="ECO:0000259" key="9">
    <source>
        <dbReference type="PROSITE" id="PS51669"/>
    </source>
</evidence>
<feature type="domain" description="4Fe-4S Mo/W bis-MGD-type" evidence="9">
    <location>
        <begin position="1"/>
        <end position="54"/>
    </location>
</feature>
<dbReference type="GO" id="GO:0046872">
    <property type="term" value="F:metal ion binding"/>
    <property type="evidence" value="ECO:0007669"/>
    <property type="project" value="UniProtKB-KW"/>
</dbReference>
<dbReference type="SMART" id="SM00926">
    <property type="entry name" value="Molybdop_Fe4S4"/>
    <property type="match status" value="1"/>
</dbReference>
<proteinExistence type="inferred from homology"/>
<keyword evidence="6" id="KW-0560">Oxidoreductase</keyword>
<dbReference type="RefSeq" id="WP_117649358.1">
    <property type="nucleotide sequence ID" value="NZ_QRHN01000002.1"/>
</dbReference>
<evidence type="ECO:0000256" key="1">
    <source>
        <dbReference type="ARBA" id="ARBA00010312"/>
    </source>
</evidence>
<evidence type="ECO:0000256" key="4">
    <source>
        <dbReference type="ARBA" id="ARBA00022723"/>
    </source>
</evidence>
<dbReference type="PROSITE" id="PS51669">
    <property type="entry name" value="4FE4S_MOW_BIS_MGD"/>
    <property type="match status" value="1"/>
</dbReference>
<protein>
    <recommendedName>
        <fullName evidence="9">4Fe-4S Mo/W bis-MGD-type domain-containing protein</fullName>
    </recommendedName>
</protein>
<evidence type="ECO:0000256" key="8">
    <source>
        <dbReference type="ARBA" id="ARBA00023014"/>
    </source>
</evidence>
<evidence type="ECO:0000313" key="14">
    <source>
        <dbReference type="Proteomes" id="UP000261208"/>
    </source>
</evidence>
<keyword evidence="5" id="KW-0732">Signal</keyword>
<organism evidence="10 14">
    <name type="scientific">Dorea formicigenerans</name>
    <dbReference type="NCBI Taxonomy" id="39486"/>
    <lineage>
        <taxon>Bacteria</taxon>
        <taxon>Bacillati</taxon>
        <taxon>Bacillota</taxon>
        <taxon>Clostridia</taxon>
        <taxon>Lachnospirales</taxon>
        <taxon>Lachnospiraceae</taxon>
        <taxon>Dorea</taxon>
    </lineage>
</organism>
<dbReference type="PANTHER" id="PTHR43742:SF9">
    <property type="entry name" value="TETRATHIONATE REDUCTASE SUBUNIT A"/>
    <property type="match status" value="1"/>
</dbReference>
<reference evidence="14 15" key="1">
    <citation type="submission" date="2018-08" db="EMBL/GenBank/DDBJ databases">
        <title>A genome reference for cultivated species of the human gut microbiota.</title>
        <authorList>
            <person name="Zou Y."/>
            <person name="Xue W."/>
            <person name="Luo G."/>
        </authorList>
    </citation>
    <scope>NUCLEOTIDE SEQUENCE [LARGE SCALE GENOMIC DNA]</scope>
    <source>
        <strain evidence="11 15">AF25-11</strain>
        <strain evidence="13 17">AM23-7AC</strain>
        <strain evidence="12 16">AM46-16</strain>
        <strain evidence="10 14">TF11-11</strain>
    </source>
</reference>
<dbReference type="Gene3D" id="3.40.228.10">
    <property type="entry name" value="Dimethylsulfoxide Reductase, domain 2"/>
    <property type="match status" value="1"/>
</dbReference>
<dbReference type="PANTHER" id="PTHR43742">
    <property type="entry name" value="TRIMETHYLAMINE-N-OXIDE REDUCTASE"/>
    <property type="match status" value="1"/>
</dbReference>
<keyword evidence="4" id="KW-0479">Metal-binding</keyword>
<sequence>MKKKGICGICPHKCPVLVTIEKERIVKVEADVEHPEGRVCPRGAMASDIIYSETRITKPLIRVGKKGEGLFRESSWEEALQLAGKSFLKIRDKYGANSLVSYVGSSGSEDATSRCFTGDKPFFKNIGSDNDMGCGSICNTSSNKLASILTYGVPATELCSDIPNSDIIFVWGKNPKTDAGSMRVMKEIIQAKKRKALIIVIDPRGEGIAELADIWIPIIPGSDGALAIAMLKIIVESGRYDKDFVENYTAGFEEFANYLRTVNLKKMSYDSGVSEETMHKISDIFCSTTKISLVSYTGLEYQLSGVQNNRAIQILWAITGKIDVPGGICFRGSDYTVFELKSANQAIGSSEFPLFSGITGKGQFTKVPNAVLYGTPYPVRGLLICGASPAIMYPNQQLWHEVYEKLECFVVLERYMSEDAKYADIILPSTTFYEYESIVNIRDGMRLRKQMIEPLGEAKADVFILQGIAENMGFGDVYPKTKEELLLWMCKGDKELLENLIRNEYGVFEEKKITYYKYKTGKIRADRQPGFPTPSGKFEICSTYIQQYSYTPYPEYKDIRSIENLGSKDDYPLIMTTAARSGLRFCSFGPGIKKIAMKERVPTIDIGEKDAKKYGLKNGEEAIVETVFGKEEFKVRICPMAEGSIHVAGGTGSCYMEGEWRNHNINNVCSMNYSDPISGFLILKSIPCRVLAKTIYNNKNGEKHSPLF</sequence>
<dbReference type="InterPro" id="IPR050612">
    <property type="entry name" value="Prok_Mopterin_Oxidored"/>
</dbReference>
<evidence type="ECO:0000256" key="5">
    <source>
        <dbReference type="ARBA" id="ARBA00022729"/>
    </source>
</evidence>
<evidence type="ECO:0000256" key="6">
    <source>
        <dbReference type="ARBA" id="ARBA00023002"/>
    </source>
</evidence>
<dbReference type="InterPro" id="IPR006657">
    <property type="entry name" value="MoPterin_dinucl-bd_dom"/>
</dbReference>
<evidence type="ECO:0000313" key="17">
    <source>
        <dbReference type="Proteomes" id="UP000285666"/>
    </source>
</evidence>
<evidence type="ECO:0000313" key="13">
    <source>
        <dbReference type="EMBL" id="RHF80337.1"/>
    </source>
</evidence>
<evidence type="ECO:0000256" key="7">
    <source>
        <dbReference type="ARBA" id="ARBA00023004"/>
    </source>
</evidence>
<evidence type="ECO:0000313" key="11">
    <source>
        <dbReference type="EMBL" id="RGR61518.1"/>
    </source>
</evidence>
<dbReference type="InterPro" id="IPR006656">
    <property type="entry name" value="Mopterin_OxRdtase"/>
</dbReference>
<keyword evidence="7" id="KW-0408">Iron</keyword>
<dbReference type="Proteomes" id="UP000261208">
    <property type="component" value="Unassembled WGS sequence"/>
</dbReference>
<dbReference type="SUPFAM" id="SSF53706">
    <property type="entry name" value="Formate dehydrogenase/DMSO reductase, domains 1-3"/>
    <property type="match status" value="1"/>
</dbReference>
<dbReference type="SUPFAM" id="SSF50692">
    <property type="entry name" value="ADC-like"/>
    <property type="match status" value="1"/>
</dbReference>
<dbReference type="Gene3D" id="3.40.50.740">
    <property type="match status" value="1"/>
</dbReference>
<dbReference type="GO" id="GO:0051539">
    <property type="term" value="F:4 iron, 4 sulfur cluster binding"/>
    <property type="evidence" value="ECO:0007669"/>
    <property type="project" value="UniProtKB-KW"/>
</dbReference>
<evidence type="ECO:0000313" key="15">
    <source>
        <dbReference type="Proteomes" id="UP000283652"/>
    </source>
</evidence>
<dbReference type="GO" id="GO:0016491">
    <property type="term" value="F:oxidoreductase activity"/>
    <property type="evidence" value="ECO:0007669"/>
    <property type="project" value="UniProtKB-KW"/>
</dbReference>
<name>A0A3E4MIM3_9FIRM</name>
<dbReference type="Proteomes" id="UP000283652">
    <property type="component" value="Unassembled WGS sequence"/>
</dbReference>
<evidence type="ECO:0000313" key="16">
    <source>
        <dbReference type="Proteomes" id="UP000284962"/>
    </source>
</evidence>
<dbReference type="AlphaFoldDB" id="A0A3E4MIM3"/>
<keyword evidence="3" id="KW-0500">Molybdenum</keyword>
<comment type="caution">
    <text evidence="10">The sequence shown here is derived from an EMBL/GenBank/DDBJ whole genome shotgun (WGS) entry which is preliminary data.</text>
</comment>
<gene>
    <name evidence="13" type="ORF">DW658_02775</name>
    <name evidence="12" type="ORF">DW957_09505</name>
    <name evidence="11" type="ORF">DWY33_00240</name>
    <name evidence="10" type="ORF">DXD10_04935</name>
</gene>
<keyword evidence="8" id="KW-0411">Iron-sulfur</keyword>
<dbReference type="GO" id="GO:0043546">
    <property type="term" value="F:molybdopterin cofactor binding"/>
    <property type="evidence" value="ECO:0007669"/>
    <property type="project" value="InterPro"/>
</dbReference>
<dbReference type="Pfam" id="PF04879">
    <property type="entry name" value="Molybdop_Fe4S4"/>
    <property type="match status" value="1"/>
</dbReference>
<evidence type="ECO:0000313" key="10">
    <source>
        <dbReference type="EMBL" id="RGK49485.1"/>
    </source>
</evidence>
<dbReference type="Gene3D" id="2.40.40.20">
    <property type="match status" value="1"/>
</dbReference>
<dbReference type="InterPro" id="IPR006963">
    <property type="entry name" value="Mopterin_OxRdtase_4Fe-4S_dom"/>
</dbReference>
<evidence type="ECO:0000313" key="12">
    <source>
        <dbReference type="EMBL" id="RGZ99286.1"/>
    </source>
</evidence>
<dbReference type="Proteomes" id="UP000284962">
    <property type="component" value="Unassembled WGS sequence"/>
</dbReference>
<dbReference type="Proteomes" id="UP000285666">
    <property type="component" value="Unassembled WGS sequence"/>
</dbReference>
<accession>A0A3E4MIM3</accession>
<dbReference type="InterPro" id="IPR009010">
    <property type="entry name" value="Asp_de-COase-like_dom_sf"/>
</dbReference>
<keyword evidence="2" id="KW-0004">4Fe-4S</keyword>
<dbReference type="EMBL" id="QRUK01000001">
    <property type="protein sequence ID" value="RGR61518.1"/>
    <property type="molecule type" value="Genomic_DNA"/>
</dbReference>
<dbReference type="Pfam" id="PF01568">
    <property type="entry name" value="Molydop_binding"/>
    <property type="match status" value="1"/>
</dbReference>
<dbReference type="Gene3D" id="2.20.25.90">
    <property type="entry name" value="ADC-like domains"/>
    <property type="match status" value="1"/>
</dbReference>
<dbReference type="EMBL" id="QSQQ01000004">
    <property type="protein sequence ID" value="RGK49485.1"/>
    <property type="molecule type" value="Genomic_DNA"/>
</dbReference>
<dbReference type="Pfam" id="PF00384">
    <property type="entry name" value="Molybdopterin"/>
    <property type="match status" value="1"/>
</dbReference>
<comment type="similarity">
    <text evidence="1">Belongs to the prokaryotic molybdopterin-containing oxidoreductase family.</text>
</comment>
<evidence type="ECO:0000256" key="3">
    <source>
        <dbReference type="ARBA" id="ARBA00022505"/>
    </source>
</evidence>
<evidence type="ECO:0000256" key="2">
    <source>
        <dbReference type="ARBA" id="ARBA00022485"/>
    </source>
</evidence>
<dbReference type="EMBL" id="QSEW01000010">
    <property type="protein sequence ID" value="RGZ99286.1"/>
    <property type="molecule type" value="Genomic_DNA"/>
</dbReference>
<dbReference type="EMBL" id="QRHN01000002">
    <property type="protein sequence ID" value="RHF80337.1"/>
    <property type="molecule type" value="Genomic_DNA"/>
</dbReference>